<evidence type="ECO:0000313" key="7">
    <source>
        <dbReference type="Proteomes" id="UP000059419"/>
    </source>
</evidence>
<evidence type="ECO:0000256" key="1">
    <source>
        <dbReference type="ARBA" id="ARBA00022475"/>
    </source>
</evidence>
<dbReference type="NCBIfam" id="NF002753">
    <property type="entry name" value="PRK02797.1-2"/>
    <property type="match status" value="1"/>
</dbReference>
<keyword evidence="4 6" id="KW-0808">Transferase</keyword>
<dbReference type="KEGG" id="ege:EM595_3327"/>
<dbReference type="InterPro" id="IPR009993">
    <property type="entry name" value="WecF"/>
</dbReference>
<gene>
    <name evidence="6" type="primary">wecF</name>
    <name evidence="6" type="ORF">EM595_3327</name>
</gene>
<organism evidence="6 7">
    <name type="scientific">Duffyella gerundensis</name>
    <dbReference type="NCBI Taxonomy" id="1619313"/>
    <lineage>
        <taxon>Bacteria</taxon>
        <taxon>Pseudomonadati</taxon>
        <taxon>Pseudomonadota</taxon>
        <taxon>Gammaproteobacteria</taxon>
        <taxon>Enterobacterales</taxon>
        <taxon>Erwiniaceae</taxon>
        <taxon>Duffyella</taxon>
    </lineage>
</organism>
<evidence type="ECO:0000256" key="3">
    <source>
        <dbReference type="ARBA" id="ARBA00022676"/>
    </source>
</evidence>
<dbReference type="Pfam" id="PF07429">
    <property type="entry name" value="Glyco_transf_56"/>
    <property type="match status" value="1"/>
</dbReference>
<keyword evidence="2" id="KW-0997">Cell inner membrane</keyword>
<dbReference type="STRING" id="1619313.EM595_3327"/>
<sequence>MTTLIHLLGSPVPHHNLTILRYFNDVLSKVQPVAAPRHFMVVSDDTAAMATFSALRVECFASKKQLAQAVIARGADRQQRFFCHGQFNALLWLALLRGALKPHQLYWHVWGADLYEDSRSLKFRLFYLLRRRAQGRIAHLFATRGDIEHYQQRHRDVPTSLLYFPTRMTATVPPAQPAEPFTVLLGNSGDPSNRHREALVALRQQFDDRVKIMVPLGYPANNERYIDDVRQVANRLFPAGNVELLTEKLEFSAYLQLIARCQLGWFSFKRQQGIGTLCLLIQANIPFVLARENPFWRDLQEQRVPVLFSDEPLDRDAIANARQQLVQLDKCSVDFLDPAYLHSWQQALALAEGEGQ</sequence>
<dbReference type="EC" id="2.4.1.-" evidence="6"/>
<keyword evidence="1" id="KW-1003">Cell membrane</keyword>
<accession>A0A0U5LA01</accession>
<evidence type="ECO:0000256" key="4">
    <source>
        <dbReference type="ARBA" id="ARBA00022679"/>
    </source>
</evidence>
<dbReference type="GO" id="GO:0009246">
    <property type="term" value="P:enterobacterial common antigen biosynthetic process"/>
    <property type="evidence" value="ECO:0007669"/>
    <property type="project" value="InterPro"/>
</dbReference>
<dbReference type="RefSeq" id="WP_067434628.1">
    <property type="nucleotide sequence ID" value="NZ_JAOSHQ010000001.1"/>
</dbReference>
<dbReference type="EMBL" id="LN907827">
    <property type="protein sequence ID" value="CUU25558.1"/>
    <property type="molecule type" value="Genomic_DNA"/>
</dbReference>
<keyword evidence="5" id="KW-0472">Membrane</keyword>
<dbReference type="GO" id="GO:0008417">
    <property type="term" value="F:fucosyltransferase activity"/>
    <property type="evidence" value="ECO:0007669"/>
    <property type="project" value="InterPro"/>
</dbReference>
<dbReference type="Proteomes" id="UP000059419">
    <property type="component" value="Chromosome 1"/>
</dbReference>
<reference evidence="7" key="1">
    <citation type="submission" date="2015-11" db="EMBL/GenBank/DDBJ databases">
        <authorList>
            <person name="Blom J."/>
        </authorList>
    </citation>
    <scope>NUCLEOTIDE SEQUENCE [LARGE SCALE GENOMIC DNA]</scope>
</reference>
<dbReference type="PATRIC" id="fig|1619313.3.peg.3454"/>
<dbReference type="OrthoDB" id="6532169at2"/>
<evidence type="ECO:0000256" key="2">
    <source>
        <dbReference type="ARBA" id="ARBA00022519"/>
    </source>
</evidence>
<proteinExistence type="predicted"/>
<keyword evidence="7" id="KW-1185">Reference proteome</keyword>
<protein>
    <submittedName>
        <fullName evidence="6">4-alpha-L-fucosyltransferase</fullName>
        <ecNumber evidence="6">2.4.1.-</ecNumber>
    </submittedName>
</protein>
<dbReference type="AlphaFoldDB" id="A0A0U5LA01"/>
<name>A0A0U5LA01_9GAMM</name>
<evidence type="ECO:0000256" key="5">
    <source>
        <dbReference type="ARBA" id="ARBA00023136"/>
    </source>
</evidence>
<evidence type="ECO:0000313" key="6">
    <source>
        <dbReference type="EMBL" id="CUU25558.1"/>
    </source>
</evidence>
<keyword evidence="3 6" id="KW-0328">Glycosyltransferase</keyword>